<accession>A0A2T1HYX4</accession>
<evidence type="ECO:0000313" key="2">
    <source>
        <dbReference type="Proteomes" id="UP000239772"/>
    </source>
</evidence>
<name>A0A2T1HYX4_9HYPH</name>
<sequence>MIEDVDLAWPLRFRFAHSRKTRLLTTLKDAVSLVGALTEAERRSLHWAATAGAVSRALGIRRANTAQIATEMLENALAVEGWLILDAEAPDLAALHA</sequence>
<comment type="caution">
    <text evidence="1">The sequence shown here is derived from an EMBL/GenBank/DDBJ whole genome shotgun (WGS) entry which is preliminary data.</text>
</comment>
<dbReference type="Proteomes" id="UP000239772">
    <property type="component" value="Unassembled WGS sequence"/>
</dbReference>
<evidence type="ECO:0000313" key="1">
    <source>
        <dbReference type="EMBL" id="PSC06896.1"/>
    </source>
</evidence>
<reference evidence="2" key="1">
    <citation type="submission" date="2018-03" db="EMBL/GenBank/DDBJ databases">
        <authorList>
            <person name="Sun L."/>
            <person name="Liu H."/>
            <person name="Chen W."/>
            <person name="Huang K."/>
            <person name="Liu W."/>
            <person name="Gao X."/>
        </authorList>
    </citation>
    <scope>NUCLEOTIDE SEQUENCE [LARGE SCALE GENOMIC DNA]</scope>
    <source>
        <strain evidence="2">SH9</strain>
    </source>
</reference>
<gene>
    <name evidence="1" type="ORF">SLNSH_00470</name>
</gene>
<dbReference type="AlphaFoldDB" id="A0A2T1HYX4"/>
<dbReference type="EMBL" id="PVZS01000001">
    <property type="protein sequence ID" value="PSC06896.1"/>
    <property type="molecule type" value="Genomic_DNA"/>
</dbReference>
<proteinExistence type="predicted"/>
<organism evidence="1 2">
    <name type="scientific">Alsobacter soli</name>
    <dbReference type="NCBI Taxonomy" id="2109933"/>
    <lineage>
        <taxon>Bacteria</taxon>
        <taxon>Pseudomonadati</taxon>
        <taxon>Pseudomonadota</taxon>
        <taxon>Alphaproteobacteria</taxon>
        <taxon>Hyphomicrobiales</taxon>
        <taxon>Alsobacteraceae</taxon>
        <taxon>Alsobacter</taxon>
    </lineage>
</organism>
<keyword evidence="2" id="KW-1185">Reference proteome</keyword>
<dbReference type="RefSeq" id="WP_106334681.1">
    <property type="nucleotide sequence ID" value="NZ_PVZS01000001.1"/>
</dbReference>
<protein>
    <submittedName>
        <fullName evidence="1">Uncharacterized protein</fullName>
    </submittedName>
</protein>